<dbReference type="InterPro" id="IPR036514">
    <property type="entry name" value="SGNH_hydro_sf"/>
</dbReference>
<sequence>MAFSSLKSCSLWFFIALILSSFFMVASSSPTPPYSGEEDACNFDYVFSFGVGKTSVSSDGLVLPHLDATYSEHIQGAAFSTPQTFIMNQDFYLQHGLPPQQELGSSSLDSQIDQFLDFLGGSYVEHTLVIINHPGLMDYKHALNVRSETIVLDLVPEIVTEIKKSLRRLIDAGASNVVVSGLKPESLSGLELLAELHRDQLYQAVVELRKQFPEAHISHLDYIRTMPKGKHHLFTSLQLPPACQPFLERKGHLL</sequence>
<evidence type="ECO:0000256" key="1">
    <source>
        <dbReference type="ARBA" id="ARBA00008668"/>
    </source>
</evidence>
<organism evidence="3 4">
    <name type="scientific">Lithospermum erythrorhizon</name>
    <name type="common">Purple gromwell</name>
    <name type="synonym">Lithospermum officinale var. erythrorhizon</name>
    <dbReference type="NCBI Taxonomy" id="34254"/>
    <lineage>
        <taxon>Eukaryota</taxon>
        <taxon>Viridiplantae</taxon>
        <taxon>Streptophyta</taxon>
        <taxon>Embryophyta</taxon>
        <taxon>Tracheophyta</taxon>
        <taxon>Spermatophyta</taxon>
        <taxon>Magnoliopsida</taxon>
        <taxon>eudicotyledons</taxon>
        <taxon>Gunneridae</taxon>
        <taxon>Pentapetalae</taxon>
        <taxon>asterids</taxon>
        <taxon>lamiids</taxon>
        <taxon>Boraginales</taxon>
        <taxon>Boraginaceae</taxon>
        <taxon>Boraginoideae</taxon>
        <taxon>Lithospermeae</taxon>
        <taxon>Lithospermum</taxon>
    </lineage>
</organism>
<evidence type="ECO:0000313" key="3">
    <source>
        <dbReference type="EMBL" id="GAA0182378.1"/>
    </source>
</evidence>
<keyword evidence="2" id="KW-0732">Signal</keyword>
<reference evidence="3 4" key="1">
    <citation type="submission" date="2024-01" db="EMBL/GenBank/DDBJ databases">
        <title>The complete chloroplast genome sequence of Lithospermum erythrorhizon: insights into the phylogenetic relationship among Boraginaceae species and the maternal lineages of purple gromwells.</title>
        <authorList>
            <person name="Okada T."/>
            <person name="Watanabe K."/>
        </authorList>
    </citation>
    <scope>NUCLEOTIDE SEQUENCE [LARGE SCALE GENOMIC DNA]</scope>
</reference>
<gene>
    <name evidence="3" type="ORF">LIER_30366</name>
</gene>
<dbReference type="Gene3D" id="3.40.50.1110">
    <property type="entry name" value="SGNH hydrolase"/>
    <property type="match status" value="1"/>
</dbReference>
<dbReference type="EMBL" id="BAABME010010832">
    <property type="protein sequence ID" value="GAA0182378.1"/>
    <property type="molecule type" value="Genomic_DNA"/>
</dbReference>
<evidence type="ECO:0000313" key="4">
    <source>
        <dbReference type="Proteomes" id="UP001454036"/>
    </source>
</evidence>
<feature type="signal peptide" evidence="2">
    <location>
        <begin position="1"/>
        <end position="28"/>
    </location>
</feature>
<evidence type="ECO:0000256" key="2">
    <source>
        <dbReference type="SAM" id="SignalP"/>
    </source>
</evidence>
<proteinExistence type="inferred from homology"/>
<feature type="chain" id="PRO_5043831149" evidence="2">
    <location>
        <begin position="29"/>
        <end position="254"/>
    </location>
</feature>
<accession>A0AAV3RMD5</accession>
<dbReference type="PANTHER" id="PTHR22835:SF515">
    <property type="entry name" value="ACETYLAJMALAN ESTERASE-LIKE"/>
    <property type="match status" value="1"/>
</dbReference>
<dbReference type="AlphaFoldDB" id="A0AAV3RMD5"/>
<keyword evidence="4" id="KW-1185">Reference proteome</keyword>
<protein>
    <submittedName>
        <fullName evidence="3">Uncharacterized protein</fullName>
    </submittedName>
</protein>
<comment type="caution">
    <text evidence="3">The sequence shown here is derived from an EMBL/GenBank/DDBJ whole genome shotgun (WGS) entry which is preliminary data.</text>
</comment>
<name>A0AAV3RMD5_LITER</name>
<comment type="similarity">
    <text evidence="1">Belongs to the 'GDSL' lipolytic enzyme family.</text>
</comment>
<dbReference type="Proteomes" id="UP001454036">
    <property type="component" value="Unassembled WGS sequence"/>
</dbReference>
<dbReference type="PANTHER" id="PTHR22835">
    <property type="entry name" value="ZINC FINGER FYVE DOMAIN CONTAINING PROTEIN"/>
    <property type="match status" value="1"/>
</dbReference>